<protein>
    <submittedName>
        <fullName evidence="2">Uncharacterized protein</fullName>
    </submittedName>
</protein>
<sequence>MYALRQKRRPQSILATAPVHTMLTPTLLLVAAAAALSSPVPKVLYDQRQEGEWNVHADLRNFVIMVIPAQASSSTPATGGLLDFFVKSLPKRSQLKNLEKKAVPGEETLHFIESKTAPYHVDISRSKSQLARLHPDVPAVVNAEEIVIAKSPTIELVKDENPHPRIARAFLLTVPQDEDFDRKKDGKKKKEISKSVLKLLGAENDEECGPGLARDSEGVCRTIKQ</sequence>
<organism evidence="2 3">
    <name type="scientific">Tribolium castaneum</name>
    <name type="common">Red flour beetle</name>
    <dbReference type="NCBI Taxonomy" id="7070"/>
    <lineage>
        <taxon>Eukaryota</taxon>
        <taxon>Metazoa</taxon>
        <taxon>Ecdysozoa</taxon>
        <taxon>Arthropoda</taxon>
        <taxon>Hexapoda</taxon>
        <taxon>Insecta</taxon>
        <taxon>Pterygota</taxon>
        <taxon>Neoptera</taxon>
        <taxon>Endopterygota</taxon>
        <taxon>Coleoptera</taxon>
        <taxon>Polyphaga</taxon>
        <taxon>Cucujiformia</taxon>
        <taxon>Tenebrionidae</taxon>
        <taxon>Tenebrionidae incertae sedis</taxon>
        <taxon>Tribolium</taxon>
    </lineage>
</organism>
<evidence type="ECO:0000313" key="2">
    <source>
        <dbReference type="EMBL" id="EFA09749.1"/>
    </source>
</evidence>
<feature type="signal peptide" evidence="1">
    <location>
        <begin position="1"/>
        <end position="37"/>
    </location>
</feature>
<reference evidence="2 3" key="2">
    <citation type="journal article" date="2010" name="Nucleic Acids Res.">
        <title>BeetleBase in 2010: revisions to provide comprehensive genomic information for Tribolium castaneum.</title>
        <authorList>
            <person name="Kim H.S."/>
            <person name="Murphy T."/>
            <person name="Xia J."/>
            <person name="Caragea D."/>
            <person name="Park Y."/>
            <person name="Beeman R.W."/>
            <person name="Lorenzen M.D."/>
            <person name="Butcher S."/>
            <person name="Manak J.R."/>
            <person name="Brown S.J."/>
        </authorList>
    </citation>
    <scope>GENOME REANNOTATION</scope>
    <source>
        <strain evidence="2 3">Georgia GA2</strain>
    </source>
</reference>
<dbReference type="eggNOG" id="ENOG502SFWF">
    <property type="taxonomic scope" value="Eukaryota"/>
</dbReference>
<dbReference type="KEGG" id="tca:103314279"/>
<dbReference type="AlphaFoldDB" id="D6WZ74"/>
<gene>
    <name evidence="2" type="primary">AUGUSTUS-3.0.2_11888</name>
    <name evidence="2" type="ORF">TcasGA2_TC011888</name>
</gene>
<dbReference type="HOGENOM" id="CLU_1231329_0_0_1"/>
<dbReference type="InParanoid" id="D6WZ74"/>
<dbReference type="Proteomes" id="UP000007266">
    <property type="component" value="Linkage group 9"/>
</dbReference>
<accession>D6WZ74</accession>
<dbReference type="OrthoDB" id="7686329at2759"/>
<dbReference type="PhylomeDB" id="D6WZ74"/>
<evidence type="ECO:0000256" key="1">
    <source>
        <dbReference type="SAM" id="SignalP"/>
    </source>
</evidence>
<dbReference type="EMBL" id="KQ971372">
    <property type="protein sequence ID" value="EFA09749.1"/>
    <property type="molecule type" value="Genomic_DNA"/>
</dbReference>
<proteinExistence type="predicted"/>
<name>D6WZ74_TRICA</name>
<evidence type="ECO:0000313" key="3">
    <source>
        <dbReference type="Proteomes" id="UP000007266"/>
    </source>
</evidence>
<feature type="chain" id="PRO_5003090129" evidence="1">
    <location>
        <begin position="38"/>
        <end position="225"/>
    </location>
</feature>
<reference evidence="2 3" key="1">
    <citation type="journal article" date="2008" name="Nature">
        <title>The genome of the model beetle and pest Tribolium castaneum.</title>
        <authorList>
            <consortium name="Tribolium Genome Sequencing Consortium"/>
            <person name="Richards S."/>
            <person name="Gibbs R.A."/>
            <person name="Weinstock G.M."/>
            <person name="Brown S.J."/>
            <person name="Denell R."/>
            <person name="Beeman R.W."/>
            <person name="Gibbs R."/>
            <person name="Beeman R.W."/>
            <person name="Brown S.J."/>
            <person name="Bucher G."/>
            <person name="Friedrich M."/>
            <person name="Grimmelikhuijzen C.J."/>
            <person name="Klingler M."/>
            <person name="Lorenzen M."/>
            <person name="Richards S."/>
            <person name="Roth S."/>
            <person name="Schroder R."/>
            <person name="Tautz D."/>
            <person name="Zdobnov E.M."/>
            <person name="Muzny D."/>
            <person name="Gibbs R.A."/>
            <person name="Weinstock G.M."/>
            <person name="Attaway T."/>
            <person name="Bell S."/>
            <person name="Buhay C.J."/>
            <person name="Chandrabose M.N."/>
            <person name="Chavez D."/>
            <person name="Clerk-Blankenburg K.P."/>
            <person name="Cree A."/>
            <person name="Dao M."/>
            <person name="Davis C."/>
            <person name="Chacko J."/>
            <person name="Dinh H."/>
            <person name="Dugan-Rocha S."/>
            <person name="Fowler G."/>
            <person name="Garner T.T."/>
            <person name="Garnes J."/>
            <person name="Gnirke A."/>
            <person name="Hawes A."/>
            <person name="Hernandez J."/>
            <person name="Hines S."/>
            <person name="Holder M."/>
            <person name="Hume J."/>
            <person name="Jhangiani S.N."/>
            <person name="Joshi V."/>
            <person name="Khan Z.M."/>
            <person name="Jackson L."/>
            <person name="Kovar C."/>
            <person name="Kowis A."/>
            <person name="Lee S."/>
            <person name="Lewis L.R."/>
            <person name="Margolis J."/>
            <person name="Morgan M."/>
            <person name="Nazareth L.V."/>
            <person name="Nguyen N."/>
            <person name="Okwuonu G."/>
            <person name="Parker D."/>
            <person name="Richards S."/>
            <person name="Ruiz S.J."/>
            <person name="Santibanez J."/>
            <person name="Savard J."/>
            <person name="Scherer S.E."/>
            <person name="Schneider B."/>
            <person name="Sodergren E."/>
            <person name="Tautz D."/>
            <person name="Vattahil S."/>
            <person name="Villasana D."/>
            <person name="White C.S."/>
            <person name="Wright R."/>
            <person name="Park Y."/>
            <person name="Beeman R.W."/>
            <person name="Lord J."/>
            <person name="Oppert B."/>
            <person name="Lorenzen M."/>
            <person name="Brown S."/>
            <person name="Wang L."/>
            <person name="Savard J."/>
            <person name="Tautz D."/>
            <person name="Richards S."/>
            <person name="Weinstock G."/>
            <person name="Gibbs R.A."/>
            <person name="Liu Y."/>
            <person name="Worley K."/>
            <person name="Weinstock G."/>
            <person name="Elsik C.G."/>
            <person name="Reese J.T."/>
            <person name="Elhaik E."/>
            <person name="Landan G."/>
            <person name="Graur D."/>
            <person name="Arensburger P."/>
            <person name="Atkinson P."/>
            <person name="Beeman R.W."/>
            <person name="Beidler J."/>
            <person name="Brown S.J."/>
            <person name="Demuth J.P."/>
            <person name="Drury D.W."/>
            <person name="Du Y.Z."/>
            <person name="Fujiwara H."/>
            <person name="Lorenzen M."/>
            <person name="Maselli V."/>
            <person name="Osanai M."/>
            <person name="Park Y."/>
            <person name="Robertson H.M."/>
            <person name="Tu Z."/>
            <person name="Wang J.J."/>
            <person name="Wang S."/>
            <person name="Richards S."/>
            <person name="Song H."/>
            <person name="Zhang L."/>
            <person name="Sodergren E."/>
            <person name="Werner D."/>
            <person name="Stanke M."/>
            <person name="Morgenstern B."/>
            <person name="Solovyev V."/>
            <person name="Kosarev P."/>
            <person name="Brown G."/>
            <person name="Chen H.C."/>
            <person name="Ermolaeva O."/>
            <person name="Hlavina W."/>
            <person name="Kapustin Y."/>
            <person name="Kiryutin B."/>
            <person name="Kitts P."/>
            <person name="Maglott D."/>
            <person name="Pruitt K."/>
            <person name="Sapojnikov V."/>
            <person name="Souvorov A."/>
            <person name="Mackey A.J."/>
            <person name="Waterhouse R.M."/>
            <person name="Wyder S."/>
            <person name="Zdobnov E.M."/>
            <person name="Zdobnov E.M."/>
            <person name="Wyder S."/>
            <person name="Kriventseva E.V."/>
            <person name="Kadowaki T."/>
            <person name="Bork P."/>
            <person name="Aranda M."/>
            <person name="Bao R."/>
            <person name="Beermann A."/>
            <person name="Berns N."/>
            <person name="Bolognesi R."/>
            <person name="Bonneton F."/>
            <person name="Bopp D."/>
            <person name="Brown S.J."/>
            <person name="Bucher G."/>
            <person name="Butts T."/>
            <person name="Chaumot A."/>
            <person name="Denell R.E."/>
            <person name="Ferrier D.E."/>
            <person name="Friedrich M."/>
            <person name="Gordon C.M."/>
            <person name="Jindra M."/>
            <person name="Klingler M."/>
            <person name="Lan Q."/>
            <person name="Lattorff H.M."/>
            <person name="Laudet V."/>
            <person name="von Levetsow C."/>
            <person name="Liu Z."/>
            <person name="Lutz R."/>
            <person name="Lynch J.A."/>
            <person name="da Fonseca R.N."/>
            <person name="Posnien N."/>
            <person name="Reuter R."/>
            <person name="Roth S."/>
            <person name="Savard J."/>
            <person name="Schinko J.B."/>
            <person name="Schmitt C."/>
            <person name="Schoppmeier M."/>
            <person name="Schroder R."/>
            <person name="Shippy T.D."/>
            <person name="Simonnet F."/>
            <person name="Marques-Souza H."/>
            <person name="Tautz D."/>
            <person name="Tomoyasu Y."/>
            <person name="Trauner J."/>
            <person name="Van der Zee M."/>
            <person name="Vervoort M."/>
            <person name="Wittkopp N."/>
            <person name="Wimmer E.A."/>
            <person name="Yang X."/>
            <person name="Jones A.K."/>
            <person name="Sattelle D.B."/>
            <person name="Ebert P.R."/>
            <person name="Nelson D."/>
            <person name="Scott J.G."/>
            <person name="Beeman R.W."/>
            <person name="Muthukrishnan S."/>
            <person name="Kramer K.J."/>
            <person name="Arakane Y."/>
            <person name="Beeman R.W."/>
            <person name="Zhu Q."/>
            <person name="Hogenkamp D."/>
            <person name="Dixit R."/>
            <person name="Oppert B."/>
            <person name="Jiang H."/>
            <person name="Zou Z."/>
            <person name="Marshall J."/>
            <person name="Elpidina E."/>
            <person name="Vinokurov K."/>
            <person name="Oppert C."/>
            <person name="Zou Z."/>
            <person name="Evans J."/>
            <person name="Lu Z."/>
            <person name="Zhao P."/>
            <person name="Sumathipala N."/>
            <person name="Altincicek B."/>
            <person name="Vilcinskas A."/>
            <person name="Williams M."/>
            <person name="Hultmark D."/>
            <person name="Hetru C."/>
            <person name="Jiang H."/>
            <person name="Grimmelikhuijzen C.J."/>
            <person name="Hauser F."/>
            <person name="Cazzamali G."/>
            <person name="Williamson M."/>
            <person name="Park Y."/>
            <person name="Li B."/>
            <person name="Tanaka Y."/>
            <person name="Predel R."/>
            <person name="Neupert S."/>
            <person name="Schachtner J."/>
            <person name="Verleyen P."/>
            <person name="Raible F."/>
            <person name="Bork P."/>
            <person name="Friedrich M."/>
            <person name="Walden K.K."/>
            <person name="Robertson H.M."/>
            <person name="Angeli S."/>
            <person name="Foret S."/>
            <person name="Bucher G."/>
            <person name="Schuetz S."/>
            <person name="Maleszka R."/>
            <person name="Wimmer E.A."/>
            <person name="Beeman R.W."/>
            <person name="Lorenzen M."/>
            <person name="Tomoyasu Y."/>
            <person name="Miller S.C."/>
            <person name="Grossmann D."/>
            <person name="Bucher G."/>
        </authorList>
    </citation>
    <scope>NUCLEOTIDE SEQUENCE [LARGE SCALE GENOMIC DNA]</scope>
    <source>
        <strain evidence="2 3">Georgia GA2</strain>
    </source>
</reference>
<keyword evidence="1" id="KW-0732">Signal</keyword>
<keyword evidence="3" id="KW-1185">Reference proteome</keyword>